<comment type="caution">
    <text evidence="2">The sequence shown here is derived from an EMBL/GenBank/DDBJ whole genome shotgun (WGS) entry which is preliminary data.</text>
</comment>
<proteinExistence type="predicted"/>
<feature type="chain" id="PRO_5020664937" evidence="1">
    <location>
        <begin position="22"/>
        <end position="152"/>
    </location>
</feature>
<evidence type="ECO:0000313" key="2">
    <source>
        <dbReference type="EMBL" id="TGL63213.1"/>
    </source>
</evidence>
<evidence type="ECO:0000256" key="1">
    <source>
        <dbReference type="SAM" id="SignalP"/>
    </source>
</evidence>
<protein>
    <submittedName>
        <fullName evidence="2">Uncharacterized protein</fullName>
    </submittedName>
</protein>
<accession>A0A4R9KDH1</accession>
<evidence type="ECO:0000313" key="3">
    <source>
        <dbReference type="Proteomes" id="UP000297762"/>
    </source>
</evidence>
<dbReference type="Proteomes" id="UP000297762">
    <property type="component" value="Unassembled WGS sequence"/>
</dbReference>
<dbReference type="EMBL" id="RQGF01000012">
    <property type="protein sequence ID" value="TGL63213.1"/>
    <property type="molecule type" value="Genomic_DNA"/>
</dbReference>
<dbReference type="AlphaFoldDB" id="A0A4R9KDH1"/>
<dbReference type="OrthoDB" id="341792at2"/>
<reference evidence="2" key="1">
    <citation type="journal article" date="2019" name="PLoS Negl. Trop. Dis.">
        <title>Revisiting the worldwide diversity of Leptospira species in the environment.</title>
        <authorList>
            <person name="Vincent A.T."/>
            <person name="Schiettekatte O."/>
            <person name="Bourhy P."/>
            <person name="Veyrier F.J."/>
            <person name="Picardeau M."/>
        </authorList>
    </citation>
    <scope>NUCLEOTIDE SEQUENCE [LARGE SCALE GENOMIC DNA]</scope>
    <source>
        <strain evidence="2">201702455</strain>
    </source>
</reference>
<feature type="signal peptide" evidence="1">
    <location>
        <begin position="1"/>
        <end position="21"/>
    </location>
</feature>
<gene>
    <name evidence="2" type="ORF">EHQ64_04420</name>
</gene>
<keyword evidence="3" id="KW-1185">Reference proteome</keyword>
<sequence>MQIKRTVPIFLLLFCTSHLFAETNTESILKLIHIVEKKPVDQSSQRVYDQIIQYAIESKSVQIVVSPKLLPWFTRDTDYKLILFGSFIAGNIKPQLISGIKGDDSYSGILNLIKTYEEIRKFNESFYMIEIDRLIELEKDGRLRDYTKTATQ</sequence>
<keyword evidence="1" id="KW-0732">Signal</keyword>
<name>A0A4R9KDH1_9LEPT</name>
<organism evidence="2 3">
    <name type="scientific">Leptospira sarikeiensis</name>
    <dbReference type="NCBI Taxonomy" id="2484943"/>
    <lineage>
        <taxon>Bacteria</taxon>
        <taxon>Pseudomonadati</taxon>
        <taxon>Spirochaetota</taxon>
        <taxon>Spirochaetia</taxon>
        <taxon>Leptospirales</taxon>
        <taxon>Leptospiraceae</taxon>
        <taxon>Leptospira</taxon>
    </lineage>
</organism>
<dbReference type="RefSeq" id="WP_135648304.1">
    <property type="nucleotide sequence ID" value="NZ_RQGF01000012.1"/>
</dbReference>